<evidence type="ECO:0000313" key="2">
    <source>
        <dbReference type="Proteomes" id="UP000616837"/>
    </source>
</evidence>
<gene>
    <name evidence="1" type="ORF">H9564_08425</name>
</gene>
<reference evidence="1 2" key="1">
    <citation type="submission" date="2020-08" db="EMBL/GenBank/DDBJ databases">
        <title>A Genomic Blueprint of the Chicken Gut Microbiome.</title>
        <authorList>
            <person name="Gilroy R."/>
            <person name="Ravi A."/>
            <person name="Getino M."/>
            <person name="Pursley I."/>
            <person name="Horton D.L."/>
            <person name="Alikhan N.-F."/>
            <person name="Baker D."/>
            <person name="Gharbi K."/>
            <person name="Hall N."/>
            <person name="Watson M."/>
            <person name="Adriaenssens E.M."/>
            <person name="Foster-Nyarko E."/>
            <person name="Jarju S."/>
            <person name="Secka A."/>
            <person name="Antonio M."/>
            <person name="Oren A."/>
            <person name="Chaudhuri R."/>
            <person name="La Ragione R.M."/>
            <person name="Hildebrand F."/>
            <person name="Pallen M.J."/>
        </authorList>
    </citation>
    <scope>NUCLEOTIDE SEQUENCE [LARGE SCALE GENOMIC DNA]</scope>
    <source>
        <strain evidence="1 2">Sa3CUN2</strain>
    </source>
</reference>
<proteinExistence type="predicted"/>
<keyword evidence="2" id="KW-1185">Reference proteome</keyword>
<dbReference type="EMBL" id="JACSQW010000029">
    <property type="protein sequence ID" value="MBD7895706.1"/>
    <property type="molecule type" value="Genomic_DNA"/>
</dbReference>
<name>A0ABR8PEK1_9LACO</name>
<dbReference type="Proteomes" id="UP000616837">
    <property type="component" value="Unassembled WGS sequence"/>
</dbReference>
<accession>A0ABR8PEK1</accession>
<sequence length="57" mass="6359">MLIVCSFWVIVINITYSELLILQLLRRANAAAELRQRHSLQDAAGLGFLADAEENMG</sequence>
<evidence type="ECO:0000313" key="1">
    <source>
        <dbReference type="EMBL" id="MBD7895706.1"/>
    </source>
</evidence>
<protein>
    <submittedName>
        <fullName evidence="1">Uncharacterized protein</fullName>
    </submittedName>
</protein>
<comment type="caution">
    <text evidence="1">The sequence shown here is derived from an EMBL/GenBank/DDBJ whole genome shotgun (WGS) entry which is preliminary data.</text>
</comment>
<organism evidence="1 2">
    <name type="scientific">Limosilactobacillus avistercoris</name>
    <dbReference type="NCBI Taxonomy" id="2762243"/>
    <lineage>
        <taxon>Bacteria</taxon>
        <taxon>Bacillati</taxon>
        <taxon>Bacillota</taxon>
        <taxon>Bacilli</taxon>
        <taxon>Lactobacillales</taxon>
        <taxon>Lactobacillaceae</taxon>
        <taxon>Limosilactobacillus</taxon>
    </lineage>
</organism>
<dbReference type="RefSeq" id="WP_191685026.1">
    <property type="nucleotide sequence ID" value="NZ_JACSQW010000029.1"/>
</dbReference>